<evidence type="ECO:0000313" key="2">
    <source>
        <dbReference type="EMBL" id="MBE9029896.1"/>
    </source>
</evidence>
<name>A0A928Z205_9CYAN</name>
<sequence length="199" mass="22045">MRLVSGTAEQIIAQEDFDLRVAVTTDDEVGTVARALNQLLESMMQHTQALAEARDNLELRVQARTSELEAALVELRQTQIQAIQAEKLSSLGQTVSGVVHEINNPTDFLAGNLKPALGYIQDLCEIIDLYQSTDPVPEAVITETIEDLDLDFIREDFPQMITSMRSGGDRIRHISDSLRVFSRADSEHPTPFDVPQGLA</sequence>
<protein>
    <submittedName>
        <fullName evidence="2">HAMP domain-containing protein</fullName>
    </submittedName>
</protein>
<dbReference type="GO" id="GO:0016020">
    <property type="term" value="C:membrane"/>
    <property type="evidence" value="ECO:0007669"/>
    <property type="project" value="InterPro"/>
</dbReference>
<dbReference type="PROSITE" id="PS50885">
    <property type="entry name" value="HAMP"/>
    <property type="match status" value="1"/>
</dbReference>
<comment type="caution">
    <text evidence="2">The sequence shown here is derived from an EMBL/GenBank/DDBJ whole genome shotgun (WGS) entry which is preliminary data.</text>
</comment>
<dbReference type="EMBL" id="JADEXQ010000024">
    <property type="protein sequence ID" value="MBE9029896.1"/>
    <property type="molecule type" value="Genomic_DNA"/>
</dbReference>
<dbReference type="RefSeq" id="WP_264324720.1">
    <property type="nucleotide sequence ID" value="NZ_JADEXQ010000024.1"/>
</dbReference>
<reference evidence="2" key="1">
    <citation type="submission" date="2020-10" db="EMBL/GenBank/DDBJ databases">
        <authorList>
            <person name="Castelo-Branco R."/>
            <person name="Eusebio N."/>
            <person name="Adriana R."/>
            <person name="Vieira A."/>
            <person name="Brugerolle De Fraissinette N."/>
            <person name="Rezende De Castro R."/>
            <person name="Schneider M.P."/>
            <person name="Vasconcelos V."/>
            <person name="Leao P.N."/>
        </authorList>
    </citation>
    <scope>NUCLEOTIDE SEQUENCE</scope>
    <source>
        <strain evidence="2">LEGE 11480</strain>
    </source>
</reference>
<dbReference type="PANTHER" id="PTHR43065:SF50">
    <property type="entry name" value="HISTIDINE KINASE"/>
    <property type="match status" value="1"/>
</dbReference>
<organism evidence="2 3">
    <name type="scientific">Romeriopsis navalis LEGE 11480</name>
    <dbReference type="NCBI Taxonomy" id="2777977"/>
    <lineage>
        <taxon>Bacteria</taxon>
        <taxon>Bacillati</taxon>
        <taxon>Cyanobacteriota</taxon>
        <taxon>Cyanophyceae</taxon>
        <taxon>Leptolyngbyales</taxon>
        <taxon>Leptolyngbyaceae</taxon>
        <taxon>Romeriopsis</taxon>
        <taxon>Romeriopsis navalis</taxon>
    </lineage>
</organism>
<evidence type="ECO:0000313" key="3">
    <source>
        <dbReference type="Proteomes" id="UP000625316"/>
    </source>
</evidence>
<dbReference type="SUPFAM" id="SSF158472">
    <property type="entry name" value="HAMP domain-like"/>
    <property type="match status" value="1"/>
</dbReference>
<dbReference type="Gene3D" id="1.10.287.130">
    <property type="match status" value="1"/>
</dbReference>
<proteinExistence type="predicted"/>
<dbReference type="AlphaFoldDB" id="A0A928Z205"/>
<gene>
    <name evidence="2" type="ORF">IQ266_09170</name>
</gene>
<dbReference type="Pfam" id="PF00672">
    <property type="entry name" value="HAMP"/>
    <property type="match status" value="1"/>
</dbReference>
<dbReference type="GO" id="GO:0007165">
    <property type="term" value="P:signal transduction"/>
    <property type="evidence" value="ECO:0007669"/>
    <property type="project" value="InterPro"/>
</dbReference>
<keyword evidence="3" id="KW-1185">Reference proteome</keyword>
<feature type="domain" description="HAMP" evidence="1">
    <location>
        <begin position="12"/>
        <end position="48"/>
    </location>
</feature>
<dbReference type="CDD" id="cd06225">
    <property type="entry name" value="HAMP"/>
    <property type="match status" value="1"/>
</dbReference>
<dbReference type="PANTHER" id="PTHR43065">
    <property type="entry name" value="SENSOR HISTIDINE KINASE"/>
    <property type="match status" value="1"/>
</dbReference>
<evidence type="ECO:0000259" key="1">
    <source>
        <dbReference type="PROSITE" id="PS50885"/>
    </source>
</evidence>
<dbReference type="Gene3D" id="6.10.340.10">
    <property type="match status" value="1"/>
</dbReference>
<accession>A0A928Z205</accession>
<dbReference type="InterPro" id="IPR003660">
    <property type="entry name" value="HAMP_dom"/>
</dbReference>
<dbReference type="Proteomes" id="UP000625316">
    <property type="component" value="Unassembled WGS sequence"/>
</dbReference>